<evidence type="ECO:0000313" key="2">
    <source>
        <dbReference type="Proteomes" id="UP000250572"/>
    </source>
</evidence>
<dbReference type="EMBL" id="NHOQ01000064">
    <property type="protein sequence ID" value="PWA33421.1"/>
    <property type="molecule type" value="Genomic_DNA"/>
</dbReference>
<keyword evidence="2" id="KW-1185">Reference proteome</keyword>
<dbReference type="Proteomes" id="UP000250572">
    <property type="component" value="Unassembled WGS sequence"/>
</dbReference>
<protein>
    <submittedName>
        <fullName evidence="1">Uncharacterized protein</fullName>
    </submittedName>
</protein>
<sequence length="104" mass="11584">MERDLRLDTPLRLPFYPPHLLFPSHLSCGFGRKLYHLKRSRAADAVPVRKDGDQRSTLEGDGGLGRLSMEDTTSILPRLKRKSANAYGIGALAKSSLTEGQKMF</sequence>
<name>A0A315WCD2_GAMAF</name>
<dbReference type="AlphaFoldDB" id="A0A315WCD2"/>
<gene>
    <name evidence="1" type="ORF">CCH79_00014155</name>
</gene>
<organism evidence="1 2">
    <name type="scientific">Gambusia affinis</name>
    <name type="common">Western mosquitofish</name>
    <name type="synonym">Heterandria affinis</name>
    <dbReference type="NCBI Taxonomy" id="33528"/>
    <lineage>
        <taxon>Eukaryota</taxon>
        <taxon>Metazoa</taxon>
        <taxon>Chordata</taxon>
        <taxon>Craniata</taxon>
        <taxon>Vertebrata</taxon>
        <taxon>Euteleostomi</taxon>
        <taxon>Actinopterygii</taxon>
        <taxon>Neopterygii</taxon>
        <taxon>Teleostei</taxon>
        <taxon>Neoteleostei</taxon>
        <taxon>Acanthomorphata</taxon>
        <taxon>Ovalentaria</taxon>
        <taxon>Atherinomorphae</taxon>
        <taxon>Cyprinodontiformes</taxon>
        <taxon>Poeciliidae</taxon>
        <taxon>Poeciliinae</taxon>
        <taxon>Gambusia</taxon>
    </lineage>
</organism>
<evidence type="ECO:0000313" key="1">
    <source>
        <dbReference type="EMBL" id="PWA33421.1"/>
    </source>
</evidence>
<proteinExistence type="predicted"/>
<comment type="caution">
    <text evidence="1">The sequence shown here is derived from an EMBL/GenBank/DDBJ whole genome shotgun (WGS) entry which is preliminary data.</text>
</comment>
<reference evidence="1 2" key="1">
    <citation type="journal article" date="2018" name="G3 (Bethesda)">
        <title>A High-Quality Reference Genome for the Invasive Mosquitofish Gambusia affinis Using a Chicago Library.</title>
        <authorList>
            <person name="Hoffberg S.L."/>
            <person name="Troendle N.J."/>
            <person name="Glenn T.C."/>
            <person name="Mahmud O."/>
            <person name="Louha S."/>
            <person name="Chalopin D."/>
            <person name="Bennetzen J.L."/>
            <person name="Mauricio R."/>
        </authorList>
    </citation>
    <scope>NUCLEOTIDE SEQUENCE [LARGE SCALE GENOMIC DNA]</scope>
    <source>
        <strain evidence="1">NE01/NJP1002.9</strain>
        <tissue evidence="1">Muscle</tissue>
    </source>
</reference>
<accession>A0A315WCD2</accession>